<dbReference type="InterPro" id="IPR050481">
    <property type="entry name" value="UDP-glycosyltransf_plant"/>
</dbReference>
<proteinExistence type="predicted"/>
<dbReference type="SUPFAM" id="SSF53756">
    <property type="entry name" value="UDP-Glycosyltransferase/glycogen phosphorylase"/>
    <property type="match status" value="1"/>
</dbReference>
<dbReference type="Proteomes" id="UP000289340">
    <property type="component" value="Chromosome 3"/>
</dbReference>
<organism evidence="1 2">
    <name type="scientific">Glycine soja</name>
    <name type="common">Wild soybean</name>
    <dbReference type="NCBI Taxonomy" id="3848"/>
    <lineage>
        <taxon>Eukaryota</taxon>
        <taxon>Viridiplantae</taxon>
        <taxon>Streptophyta</taxon>
        <taxon>Embryophyta</taxon>
        <taxon>Tracheophyta</taxon>
        <taxon>Spermatophyta</taxon>
        <taxon>Magnoliopsida</taxon>
        <taxon>eudicotyledons</taxon>
        <taxon>Gunneridae</taxon>
        <taxon>Pentapetalae</taxon>
        <taxon>rosids</taxon>
        <taxon>fabids</taxon>
        <taxon>Fabales</taxon>
        <taxon>Fabaceae</taxon>
        <taxon>Papilionoideae</taxon>
        <taxon>50 kb inversion clade</taxon>
        <taxon>NPAAA clade</taxon>
        <taxon>indigoferoid/millettioid clade</taxon>
        <taxon>Phaseoleae</taxon>
        <taxon>Glycine</taxon>
        <taxon>Glycine subgen. Soja</taxon>
    </lineage>
</organism>
<keyword evidence="1" id="KW-0808">Transferase</keyword>
<evidence type="ECO:0000313" key="1">
    <source>
        <dbReference type="EMBL" id="RZC20006.1"/>
    </source>
</evidence>
<accession>A0A445L9N7</accession>
<dbReference type="PANTHER" id="PTHR48049">
    <property type="entry name" value="GLYCOSYLTRANSFERASE"/>
    <property type="match status" value="1"/>
</dbReference>
<comment type="caution">
    <text evidence="1">The sequence shown here is derived from an EMBL/GenBank/DDBJ whole genome shotgun (WGS) entry which is preliminary data.</text>
</comment>
<sequence length="132" mass="15217">MEIEGESLKLFESICGKPVIPVGLLSLSLQFNEDNNNDDNWNTFLNWLDKQEKRSVVYVAFGSEVTLSDEEFTKVAMGLELSGFPFFWALRKQNTSAIESQDWVLSEFKRGMVWRTWAPQLRILVHMPVRGS</sequence>
<dbReference type="EMBL" id="QZWG01000003">
    <property type="protein sequence ID" value="RZC20006.1"/>
    <property type="molecule type" value="Genomic_DNA"/>
</dbReference>
<dbReference type="PANTHER" id="PTHR48049:SF60">
    <property type="entry name" value="UDP-GLYCOSYLTRANSFERASE 91B1"/>
    <property type="match status" value="1"/>
</dbReference>
<gene>
    <name evidence="1" type="ORF">D0Y65_006727</name>
</gene>
<keyword evidence="2" id="KW-1185">Reference proteome</keyword>
<dbReference type="Gene3D" id="3.40.50.2000">
    <property type="entry name" value="Glycogen Phosphorylase B"/>
    <property type="match status" value="1"/>
</dbReference>
<reference evidence="1 2" key="1">
    <citation type="submission" date="2018-09" db="EMBL/GenBank/DDBJ databases">
        <title>A high-quality reference genome of wild soybean provides a powerful tool to mine soybean genomes.</title>
        <authorList>
            <person name="Xie M."/>
            <person name="Chung C.Y.L."/>
            <person name="Li M.-W."/>
            <person name="Wong F.-L."/>
            <person name="Chan T.-F."/>
            <person name="Lam H.-M."/>
        </authorList>
    </citation>
    <scope>NUCLEOTIDE SEQUENCE [LARGE SCALE GENOMIC DNA]</scope>
    <source>
        <strain evidence="2">cv. W05</strain>
        <tissue evidence="1">Hypocotyl of etiolated seedlings</tissue>
    </source>
</reference>
<dbReference type="GO" id="GO:0035251">
    <property type="term" value="F:UDP-glucosyltransferase activity"/>
    <property type="evidence" value="ECO:0007669"/>
    <property type="project" value="InterPro"/>
</dbReference>
<name>A0A445L9N7_GLYSO</name>
<evidence type="ECO:0000313" key="2">
    <source>
        <dbReference type="Proteomes" id="UP000289340"/>
    </source>
</evidence>
<dbReference type="AlphaFoldDB" id="A0A445L9N7"/>
<protein>
    <submittedName>
        <fullName evidence="1">Putative UDP-rhamnose:rhamnosyltransferase 1</fullName>
    </submittedName>
</protein>